<dbReference type="Proteomes" id="UP001204798">
    <property type="component" value="Unassembled WGS sequence"/>
</dbReference>
<gene>
    <name evidence="3" type="ORF">M2350_003077</name>
</gene>
<sequence>MLQCPVCGTTMREVERFGVLIDICPSCKGVWLDRGELDKIIQYATSGYSDEVAPAYDPYEPVSYEPTPQPRPTRHQLPHPQQPYPQQPPQQYQHPHKRKKRFSEFLEELFDIFD</sequence>
<dbReference type="InterPro" id="IPR027392">
    <property type="entry name" value="TF_Znf"/>
</dbReference>
<keyword evidence="4" id="KW-1185">Reference proteome</keyword>
<evidence type="ECO:0000313" key="3">
    <source>
        <dbReference type="EMBL" id="MCS3920642.1"/>
    </source>
</evidence>
<evidence type="ECO:0000313" key="4">
    <source>
        <dbReference type="Proteomes" id="UP001204798"/>
    </source>
</evidence>
<organism evidence="3 4">
    <name type="scientific">Candidatus Fervidibacter sacchari</name>
    <dbReference type="NCBI Taxonomy" id="1448929"/>
    <lineage>
        <taxon>Bacteria</taxon>
        <taxon>Candidatus Fervidibacterota</taxon>
        <taxon>Candidatus Fervidibacter</taxon>
    </lineage>
</organism>
<dbReference type="Pfam" id="PF13453">
    <property type="entry name" value="Zn_ribbon_TFIIB"/>
    <property type="match status" value="1"/>
</dbReference>
<dbReference type="RefSeq" id="WP_259100528.1">
    <property type="nucleotide sequence ID" value="NZ_CP130454.1"/>
</dbReference>
<feature type="region of interest" description="Disordered" evidence="1">
    <location>
        <begin position="51"/>
        <end position="99"/>
    </location>
</feature>
<proteinExistence type="predicted"/>
<accession>A0ABT2ERT9</accession>
<comment type="caution">
    <text evidence="3">The sequence shown here is derived from an EMBL/GenBank/DDBJ whole genome shotgun (WGS) entry which is preliminary data.</text>
</comment>
<name>A0ABT2ERT9_9BACT</name>
<reference evidence="3 4" key="1">
    <citation type="submission" date="2022-08" db="EMBL/GenBank/DDBJ databases">
        <title>Bacterial and archaeal communities from various locations to study Microbial Dark Matter (Phase II).</title>
        <authorList>
            <person name="Stepanauskas R."/>
        </authorList>
    </citation>
    <scope>NUCLEOTIDE SEQUENCE [LARGE SCALE GENOMIC DNA]</scope>
    <source>
        <strain evidence="3 4">PD1</strain>
    </source>
</reference>
<evidence type="ECO:0000259" key="2">
    <source>
        <dbReference type="Pfam" id="PF13453"/>
    </source>
</evidence>
<feature type="domain" description="Transcription factor zinc-finger" evidence="2">
    <location>
        <begin position="3"/>
        <end position="42"/>
    </location>
</feature>
<dbReference type="EMBL" id="JANUCP010000006">
    <property type="protein sequence ID" value="MCS3920642.1"/>
    <property type="molecule type" value="Genomic_DNA"/>
</dbReference>
<evidence type="ECO:0000256" key="1">
    <source>
        <dbReference type="SAM" id="MobiDB-lite"/>
    </source>
</evidence>
<protein>
    <submittedName>
        <fullName evidence="3">Zn-finger nucleic acid-binding protein</fullName>
    </submittedName>
</protein>